<protein>
    <submittedName>
        <fullName evidence="1">Uncharacterized protein</fullName>
    </submittedName>
</protein>
<evidence type="ECO:0000313" key="2">
    <source>
        <dbReference type="Proteomes" id="UP001331515"/>
    </source>
</evidence>
<name>A0AAN8DMC5_CHAGU</name>
<evidence type="ECO:0000313" key="1">
    <source>
        <dbReference type="EMBL" id="KAK5924400.1"/>
    </source>
</evidence>
<dbReference type="Proteomes" id="UP001331515">
    <property type="component" value="Unassembled WGS sequence"/>
</dbReference>
<proteinExistence type="predicted"/>
<organism evidence="1 2">
    <name type="scientific">Champsocephalus gunnari</name>
    <name type="common">Mackerel icefish</name>
    <dbReference type="NCBI Taxonomy" id="52237"/>
    <lineage>
        <taxon>Eukaryota</taxon>
        <taxon>Metazoa</taxon>
        <taxon>Chordata</taxon>
        <taxon>Craniata</taxon>
        <taxon>Vertebrata</taxon>
        <taxon>Euteleostomi</taxon>
        <taxon>Actinopterygii</taxon>
        <taxon>Neopterygii</taxon>
        <taxon>Teleostei</taxon>
        <taxon>Neoteleostei</taxon>
        <taxon>Acanthomorphata</taxon>
        <taxon>Eupercaria</taxon>
        <taxon>Perciformes</taxon>
        <taxon>Notothenioidei</taxon>
        <taxon>Channichthyidae</taxon>
        <taxon>Champsocephalus</taxon>
    </lineage>
</organism>
<sequence>MPNTNPSSTHRRAFDTVQSQMCCSITRSIRHMNAPSWSSTLRRACTVGPAPSVNIFCDCTLPAQQSPRIQWSPDRSILASLSRIIIS</sequence>
<dbReference type="EMBL" id="JAURVH010001521">
    <property type="protein sequence ID" value="KAK5924400.1"/>
    <property type="molecule type" value="Genomic_DNA"/>
</dbReference>
<accession>A0AAN8DMC5</accession>
<comment type="caution">
    <text evidence="1">The sequence shown here is derived from an EMBL/GenBank/DDBJ whole genome shotgun (WGS) entry which is preliminary data.</text>
</comment>
<dbReference type="AlphaFoldDB" id="A0AAN8DMC5"/>
<gene>
    <name evidence="1" type="ORF">CgunFtcFv8_001270</name>
</gene>
<reference evidence="1 2" key="1">
    <citation type="journal article" date="2023" name="Mol. Biol. Evol.">
        <title>Genomics of Secondarily Temperate Adaptation in the Only Non-Antarctic Icefish.</title>
        <authorList>
            <person name="Rivera-Colon A.G."/>
            <person name="Rayamajhi N."/>
            <person name="Minhas B.F."/>
            <person name="Madrigal G."/>
            <person name="Bilyk K.T."/>
            <person name="Yoon V."/>
            <person name="Hune M."/>
            <person name="Gregory S."/>
            <person name="Cheng C.H.C."/>
            <person name="Catchen J.M."/>
        </authorList>
    </citation>
    <scope>NUCLEOTIDE SEQUENCE [LARGE SCALE GENOMIC DNA]</scope>
    <source>
        <tissue evidence="1">White muscle</tissue>
    </source>
</reference>
<keyword evidence="2" id="KW-1185">Reference proteome</keyword>